<dbReference type="PANTHER" id="PTHR43884:SF12">
    <property type="entry name" value="ISOVALERYL-COA DEHYDROGENASE, MITOCHONDRIAL-RELATED"/>
    <property type="match status" value="1"/>
</dbReference>
<dbReference type="PANTHER" id="PTHR43884">
    <property type="entry name" value="ACYL-COA DEHYDROGENASE"/>
    <property type="match status" value="1"/>
</dbReference>
<dbReference type="InterPro" id="IPR009100">
    <property type="entry name" value="AcylCoA_DH/oxidase_NM_dom_sf"/>
</dbReference>
<dbReference type="Pfam" id="PF02770">
    <property type="entry name" value="Acyl-CoA_dh_M"/>
    <property type="match status" value="1"/>
</dbReference>
<dbReference type="GO" id="GO:0046359">
    <property type="term" value="P:butyrate catabolic process"/>
    <property type="evidence" value="ECO:0007669"/>
    <property type="project" value="TreeGrafter"/>
</dbReference>
<dbReference type="InterPro" id="IPR009075">
    <property type="entry name" value="AcylCo_DH/oxidase_C"/>
</dbReference>
<dbReference type="InterPro" id="IPR046373">
    <property type="entry name" value="Acyl-CoA_Oxase/DH_mid-dom_sf"/>
</dbReference>
<reference evidence="11" key="1">
    <citation type="submission" date="2017-08" db="EMBL/GenBank/DDBJ databases">
        <title>A dynamic microbial community with high functional redundancy inhabits the cold, oxic subseafloor aquifer.</title>
        <authorList>
            <person name="Tully B.J."/>
            <person name="Wheat C.G."/>
            <person name="Glazer B.T."/>
            <person name="Huber J.A."/>
        </authorList>
    </citation>
    <scope>NUCLEOTIDE SEQUENCE [LARGE SCALE GENOMIC DNA]</scope>
</reference>
<feature type="domain" description="Acyl-CoA dehydrogenase/oxidase N-terminal" evidence="9">
    <location>
        <begin position="6"/>
        <end position="119"/>
    </location>
</feature>
<name>A0A2A5B1B4_9GAMM</name>
<evidence type="ECO:0000259" key="9">
    <source>
        <dbReference type="Pfam" id="PF02771"/>
    </source>
</evidence>
<evidence type="ECO:0000256" key="1">
    <source>
        <dbReference type="ARBA" id="ARBA00001974"/>
    </source>
</evidence>
<dbReference type="InterPro" id="IPR037069">
    <property type="entry name" value="AcylCoA_DH/ox_N_sf"/>
</dbReference>
<accession>A0A2A5B1B4</accession>
<dbReference type="FunFam" id="1.20.140.10:FF:000001">
    <property type="entry name" value="Acyl-CoA dehydrogenase"/>
    <property type="match status" value="1"/>
</dbReference>
<evidence type="ECO:0000313" key="11">
    <source>
        <dbReference type="Proteomes" id="UP000218327"/>
    </source>
</evidence>
<protein>
    <submittedName>
        <fullName evidence="10">Butyryl-CoA dehydrogenase</fullName>
    </submittedName>
</protein>
<feature type="domain" description="Acyl-CoA dehydrogenase/oxidase C-terminal" evidence="7">
    <location>
        <begin position="230"/>
        <end position="376"/>
    </location>
</feature>
<comment type="similarity">
    <text evidence="2 6">Belongs to the acyl-CoA dehydrogenase family.</text>
</comment>
<evidence type="ECO:0000256" key="2">
    <source>
        <dbReference type="ARBA" id="ARBA00009347"/>
    </source>
</evidence>
<dbReference type="Gene3D" id="1.10.540.10">
    <property type="entry name" value="Acyl-CoA dehydrogenase/oxidase, N-terminal domain"/>
    <property type="match status" value="1"/>
</dbReference>
<dbReference type="InterPro" id="IPR036250">
    <property type="entry name" value="AcylCo_DH-like_C"/>
</dbReference>
<dbReference type="SUPFAM" id="SSF56645">
    <property type="entry name" value="Acyl-CoA dehydrogenase NM domain-like"/>
    <property type="match status" value="1"/>
</dbReference>
<keyword evidence="3 6" id="KW-0285">Flavoprotein</keyword>
<evidence type="ECO:0000259" key="7">
    <source>
        <dbReference type="Pfam" id="PF00441"/>
    </source>
</evidence>
<dbReference type="AlphaFoldDB" id="A0A2A5B1B4"/>
<dbReference type="Gene3D" id="2.40.110.10">
    <property type="entry name" value="Butyryl-CoA Dehydrogenase, subunit A, domain 2"/>
    <property type="match status" value="1"/>
</dbReference>
<evidence type="ECO:0000256" key="3">
    <source>
        <dbReference type="ARBA" id="ARBA00022630"/>
    </source>
</evidence>
<dbReference type="InterPro" id="IPR006091">
    <property type="entry name" value="Acyl-CoA_Oxase/DH_mid-dom"/>
</dbReference>
<evidence type="ECO:0000256" key="6">
    <source>
        <dbReference type="RuleBase" id="RU362125"/>
    </source>
</evidence>
<dbReference type="Pfam" id="PF02771">
    <property type="entry name" value="Acyl-CoA_dh_N"/>
    <property type="match status" value="1"/>
</dbReference>
<comment type="caution">
    <text evidence="10">The sequence shown here is derived from an EMBL/GenBank/DDBJ whole genome shotgun (WGS) entry which is preliminary data.</text>
</comment>
<sequence length="387" mass="42182">MDFVLSDEQQALQQSVRQFAQKELPDIAREVERSDEPPGIELRKRYAELGYLGVNLDSKYGGGGMSHLDAVLVLEELAKVSIAVAFPVFESCFGPSLAIAHFGNDAMRAKVLPKVCSGEIVVAVSMSEPNAGTALTDLTTKARIEKDRVIINGSKRWCSGAGHSEAYIVYCRMDEISGAKGIGAVLVPKGTDGFSFGARDHHMGFRGVYSADMYFDEVEVPLENILVTAGGFSKLMDAFDLERCGNTTMSLAVGQSAFDFVLDYCQQRQQFGKPLIDFQAVQIQIAEMKMKLEAARLLLYRAVVNAEKGLPSIAESSVAKCFANEMVREVTGKAMQLTGGYGYSKEFPLEQKLRDAWGWGIAGGAIDIQKINITSALVGKRFNQRAG</sequence>
<gene>
    <name evidence="10" type="ORF">COA96_07675</name>
</gene>
<feature type="domain" description="Acyl-CoA oxidase/dehydrogenase middle" evidence="8">
    <location>
        <begin position="123"/>
        <end position="218"/>
    </location>
</feature>
<dbReference type="Proteomes" id="UP000218327">
    <property type="component" value="Unassembled WGS sequence"/>
</dbReference>
<dbReference type="Pfam" id="PF00441">
    <property type="entry name" value="Acyl-CoA_dh_1"/>
    <property type="match status" value="1"/>
</dbReference>
<dbReference type="GO" id="GO:0003995">
    <property type="term" value="F:acyl-CoA dehydrogenase activity"/>
    <property type="evidence" value="ECO:0007669"/>
    <property type="project" value="TreeGrafter"/>
</dbReference>
<dbReference type="Gene3D" id="1.20.140.10">
    <property type="entry name" value="Butyryl-CoA Dehydrogenase, subunit A, domain 3"/>
    <property type="match status" value="1"/>
</dbReference>
<evidence type="ECO:0000313" key="10">
    <source>
        <dbReference type="EMBL" id="PCJ25344.1"/>
    </source>
</evidence>
<dbReference type="GO" id="GO:0033539">
    <property type="term" value="P:fatty acid beta-oxidation using acyl-CoA dehydrogenase"/>
    <property type="evidence" value="ECO:0007669"/>
    <property type="project" value="TreeGrafter"/>
</dbReference>
<keyword evidence="5 6" id="KW-0560">Oxidoreductase</keyword>
<proteinExistence type="inferred from homology"/>
<dbReference type="GO" id="GO:0050660">
    <property type="term" value="F:flavin adenine dinucleotide binding"/>
    <property type="evidence" value="ECO:0007669"/>
    <property type="project" value="InterPro"/>
</dbReference>
<organism evidence="10 11">
    <name type="scientific">SAR86 cluster bacterium</name>
    <dbReference type="NCBI Taxonomy" id="2030880"/>
    <lineage>
        <taxon>Bacteria</taxon>
        <taxon>Pseudomonadati</taxon>
        <taxon>Pseudomonadota</taxon>
        <taxon>Gammaproteobacteria</taxon>
        <taxon>SAR86 cluster</taxon>
    </lineage>
</organism>
<evidence type="ECO:0000259" key="8">
    <source>
        <dbReference type="Pfam" id="PF02770"/>
    </source>
</evidence>
<comment type="cofactor">
    <cofactor evidence="1 6">
        <name>FAD</name>
        <dbReference type="ChEBI" id="CHEBI:57692"/>
    </cofactor>
</comment>
<dbReference type="InterPro" id="IPR013786">
    <property type="entry name" value="AcylCoA_DH/ox_N"/>
</dbReference>
<dbReference type="SUPFAM" id="SSF47203">
    <property type="entry name" value="Acyl-CoA dehydrogenase C-terminal domain-like"/>
    <property type="match status" value="1"/>
</dbReference>
<evidence type="ECO:0000256" key="4">
    <source>
        <dbReference type="ARBA" id="ARBA00022827"/>
    </source>
</evidence>
<keyword evidence="4 6" id="KW-0274">FAD</keyword>
<dbReference type="EMBL" id="NVVJ01000018">
    <property type="protein sequence ID" value="PCJ25344.1"/>
    <property type="molecule type" value="Genomic_DNA"/>
</dbReference>
<evidence type="ECO:0000256" key="5">
    <source>
        <dbReference type="ARBA" id="ARBA00023002"/>
    </source>
</evidence>